<dbReference type="InParanoid" id="A0A1D6N0J1"/>
<accession>A0A1D6N0J1</accession>
<organism evidence="4">
    <name type="scientific">Zea mays</name>
    <name type="common">Maize</name>
    <dbReference type="NCBI Taxonomy" id="4577"/>
    <lineage>
        <taxon>Eukaryota</taxon>
        <taxon>Viridiplantae</taxon>
        <taxon>Streptophyta</taxon>
        <taxon>Embryophyta</taxon>
        <taxon>Tracheophyta</taxon>
        <taxon>Spermatophyta</taxon>
        <taxon>Magnoliopsida</taxon>
        <taxon>Liliopsida</taxon>
        <taxon>Poales</taxon>
        <taxon>Poaceae</taxon>
        <taxon>PACMAD clade</taxon>
        <taxon>Panicoideae</taxon>
        <taxon>Andropogonodae</taxon>
        <taxon>Andropogoneae</taxon>
        <taxon>Tripsacinae</taxon>
        <taxon>Zea</taxon>
    </lineage>
</organism>
<gene>
    <name evidence="4" type="ORF">ZEAMMB73_Zm00001d042015</name>
</gene>
<dbReference type="InterPro" id="IPR011989">
    <property type="entry name" value="ARM-like"/>
</dbReference>
<dbReference type="Gene3D" id="1.25.10.10">
    <property type="entry name" value="Leucine-rich Repeat Variant"/>
    <property type="match status" value="2"/>
</dbReference>
<reference evidence="4" key="1">
    <citation type="submission" date="2015-12" db="EMBL/GenBank/DDBJ databases">
        <title>Update maize B73 reference genome by single molecule sequencing technologies.</title>
        <authorList>
            <consortium name="Maize Genome Sequencing Project"/>
            <person name="Ware D."/>
        </authorList>
    </citation>
    <scope>NUCLEOTIDE SEQUENCE [LARGE SCALE GENOMIC DNA]</scope>
    <source>
        <tissue evidence="4">Seedling</tissue>
    </source>
</reference>
<evidence type="ECO:0000256" key="3">
    <source>
        <dbReference type="ARBA" id="ARBA00022927"/>
    </source>
</evidence>
<dbReference type="InterPro" id="IPR016024">
    <property type="entry name" value="ARM-type_fold"/>
</dbReference>
<sequence length="166" mass="18219">MIAATLEIIRAAPIEGVIKLGVVPRFVQFLTREDLSQLQFEAAWALTNIASGTSRNTKFEAAWALTNIASSTSENTKVVIDHVIVPTFVKLFASGSDDVREGKPQPSFDQTKPALPTLARIIHSNDEKVLTDACWALSYLSDDTNDKIQAVIEAGVCPWLVELLMY</sequence>
<dbReference type="GO" id="GO:0015031">
    <property type="term" value="P:protein transport"/>
    <property type="evidence" value="ECO:0007669"/>
    <property type="project" value="UniProtKB-KW"/>
</dbReference>
<dbReference type="SMART" id="SM00185">
    <property type="entry name" value="ARM"/>
    <property type="match status" value="2"/>
</dbReference>
<dbReference type="OMA" id="DECWALS"/>
<proteinExistence type="inferred from homology"/>
<dbReference type="PROSITE" id="PS50176">
    <property type="entry name" value="ARM_REPEAT"/>
    <property type="match status" value="2"/>
</dbReference>
<dbReference type="AlphaFoldDB" id="A0A1D6N0J1"/>
<dbReference type="PANTHER" id="PTHR23316">
    <property type="entry name" value="IMPORTIN ALPHA"/>
    <property type="match status" value="1"/>
</dbReference>
<dbReference type="InterPro" id="IPR000225">
    <property type="entry name" value="Armadillo"/>
</dbReference>
<keyword evidence="3" id="KW-0653">Protein transport</keyword>
<evidence type="ECO:0000256" key="1">
    <source>
        <dbReference type="ARBA" id="ARBA00010394"/>
    </source>
</evidence>
<feature type="non-terminal residue" evidence="4">
    <location>
        <position position="166"/>
    </location>
</feature>
<keyword evidence="2" id="KW-0813">Transport</keyword>
<dbReference type="EMBL" id="CM007649">
    <property type="protein sequence ID" value="ONM34305.1"/>
    <property type="molecule type" value="Genomic_DNA"/>
</dbReference>
<dbReference type="SUPFAM" id="SSF48371">
    <property type="entry name" value="ARM repeat"/>
    <property type="match status" value="1"/>
</dbReference>
<dbReference type="STRING" id="4577.A0A1D6N0J1"/>
<dbReference type="Pfam" id="PF00514">
    <property type="entry name" value="Arm"/>
    <property type="match status" value="2"/>
</dbReference>
<name>A0A1D6N0J1_MAIZE</name>
<protein>
    <submittedName>
        <fullName evidence="4">Importin subunit alpha-6</fullName>
    </submittedName>
</protein>
<evidence type="ECO:0000256" key="2">
    <source>
        <dbReference type="ARBA" id="ARBA00022448"/>
    </source>
</evidence>
<comment type="similarity">
    <text evidence="1">Belongs to the importin alpha family.</text>
</comment>
<dbReference type="SMR" id="A0A1D6N0J1"/>
<evidence type="ECO:0000313" key="4">
    <source>
        <dbReference type="EMBL" id="ONM34305.1"/>
    </source>
</evidence>